<dbReference type="Proteomes" id="UP000553706">
    <property type="component" value="Unassembled WGS sequence"/>
</dbReference>
<evidence type="ECO:0008006" key="3">
    <source>
        <dbReference type="Google" id="ProtNLM"/>
    </source>
</evidence>
<proteinExistence type="predicted"/>
<dbReference type="RefSeq" id="WP_183267348.1">
    <property type="nucleotide sequence ID" value="NZ_JACHFJ010000015.1"/>
</dbReference>
<comment type="caution">
    <text evidence="1">The sequence shown here is derived from an EMBL/GenBank/DDBJ whole genome shotgun (WGS) entry which is preliminary data.</text>
</comment>
<name>A0A840VMH3_9PROT</name>
<dbReference type="InterPro" id="IPR025048">
    <property type="entry name" value="DUF3987"/>
</dbReference>
<gene>
    <name evidence="1" type="ORF">HNP71_002597</name>
</gene>
<evidence type="ECO:0000313" key="2">
    <source>
        <dbReference type="Proteomes" id="UP000553706"/>
    </source>
</evidence>
<organism evidence="1 2">
    <name type="scientific">Acidocella aromatica</name>
    <dbReference type="NCBI Taxonomy" id="1303579"/>
    <lineage>
        <taxon>Bacteria</taxon>
        <taxon>Pseudomonadati</taxon>
        <taxon>Pseudomonadota</taxon>
        <taxon>Alphaproteobacteria</taxon>
        <taxon>Acetobacterales</taxon>
        <taxon>Acidocellaceae</taxon>
        <taxon>Acidocella</taxon>
    </lineage>
</organism>
<accession>A0A840VMH3</accession>
<protein>
    <recommendedName>
        <fullName evidence="3">DUF3987 domain-containing protein</fullName>
    </recommendedName>
</protein>
<evidence type="ECO:0000313" key="1">
    <source>
        <dbReference type="EMBL" id="MBB5374325.1"/>
    </source>
</evidence>
<reference evidence="1 2" key="1">
    <citation type="submission" date="2020-08" db="EMBL/GenBank/DDBJ databases">
        <title>Genomic Encyclopedia of Type Strains, Phase IV (KMG-IV): sequencing the most valuable type-strain genomes for metagenomic binning, comparative biology and taxonomic classification.</title>
        <authorList>
            <person name="Goeker M."/>
        </authorList>
    </citation>
    <scope>NUCLEOTIDE SEQUENCE [LARGE SCALE GENOMIC DNA]</scope>
    <source>
        <strain evidence="1 2">DSM 27026</strain>
    </source>
</reference>
<dbReference type="EMBL" id="JACHFJ010000015">
    <property type="protein sequence ID" value="MBB5374325.1"/>
    <property type="molecule type" value="Genomic_DNA"/>
</dbReference>
<keyword evidence="2" id="KW-1185">Reference proteome</keyword>
<dbReference type="AlphaFoldDB" id="A0A840VMH3"/>
<sequence>MSDTGKILKFDPATIAANAVAAASAPPDAKRPLYRDIPPAAEYPIEALGGLRDVADAIHMKTQAPWAICAQSVLAAAALVIAPHRDVELLNGRSALTVLCLSIAESGERKSSVDNLALGPVFTKEEQLRADYEAEARYFAADHPAWKAAIEQARKAAKNGRAAARSAIEAVGAEPKPPAPPMLLMSDATPEGIVLQLAESRPWGGVFSAEGGLMLGGHGMSDESKIRTAGLLNVLWDGGPIRRRRVLTGNTFLPGRRCSMHLMAQPGVAEILTCDPAFADIGLMARMLIVAPASTAGTRKYREAPRECALVLADYKARLAQFLDRPHRMLDGSGGLDPQVLTLTDDAKAMMVAFHDEIEQRLAPGGEFSSIRGFASKMAEHSGRLAAVLEAYGDPEAVEVGAEAMANGIALVQHYAAEMKRLADGASIAPDLKLARHLVEWWQTEGKPKRHLAEIYQRGPNQLRDAATAKRIIAILEESGWVTRLPPKTMLDGAPRRDAWELAP</sequence>
<dbReference type="Pfam" id="PF13148">
    <property type="entry name" value="DUF3987"/>
    <property type="match status" value="1"/>
</dbReference>